<feature type="compositionally biased region" description="Low complexity" evidence="1">
    <location>
        <begin position="323"/>
        <end position="345"/>
    </location>
</feature>
<keyword evidence="3" id="KW-1185">Reference proteome</keyword>
<gene>
    <name evidence="2" type="ORF">Q8F55_008200</name>
</gene>
<proteinExistence type="predicted"/>
<comment type="caution">
    <text evidence="2">The sequence shown here is derived from an EMBL/GenBank/DDBJ whole genome shotgun (WGS) entry which is preliminary data.</text>
</comment>
<feature type="region of interest" description="Disordered" evidence="1">
    <location>
        <begin position="483"/>
        <end position="649"/>
    </location>
</feature>
<dbReference type="GeneID" id="95989243"/>
<organism evidence="2 3">
    <name type="scientific">Vanrija albida</name>
    <dbReference type="NCBI Taxonomy" id="181172"/>
    <lineage>
        <taxon>Eukaryota</taxon>
        <taxon>Fungi</taxon>
        <taxon>Dikarya</taxon>
        <taxon>Basidiomycota</taxon>
        <taxon>Agaricomycotina</taxon>
        <taxon>Tremellomycetes</taxon>
        <taxon>Trichosporonales</taxon>
        <taxon>Trichosporonaceae</taxon>
        <taxon>Vanrija</taxon>
    </lineage>
</organism>
<feature type="compositionally biased region" description="Low complexity" evidence="1">
    <location>
        <begin position="241"/>
        <end position="256"/>
    </location>
</feature>
<accession>A0ABR3PVL4</accession>
<feature type="compositionally biased region" description="Polar residues" evidence="1">
    <location>
        <begin position="305"/>
        <end position="317"/>
    </location>
</feature>
<feature type="compositionally biased region" description="Pro residues" evidence="1">
    <location>
        <begin position="634"/>
        <end position="644"/>
    </location>
</feature>
<feature type="compositionally biased region" description="Polar residues" evidence="1">
    <location>
        <begin position="668"/>
        <end position="693"/>
    </location>
</feature>
<evidence type="ECO:0000313" key="2">
    <source>
        <dbReference type="EMBL" id="KAL1406496.1"/>
    </source>
</evidence>
<feature type="region of interest" description="Disordered" evidence="1">
    <location>
        <begin position="292"/>
        <end position="430"/>
    </location>
</feature>
<sequence>MSRRHSMLSLFRAEEDLSRFYIDPPKDHVDPKAVKKLPRHIQTSEDVYKCFRAYYGPRSGSYPVQVVLKYLEYKEHKARQSGDDIVNGVPTSVKHKLEVLEHMARGMNRSRVITNMVWPPKWAWDPMNKVVVPALPPPPAAPPAQPSLAIRKAEEALASASATDFTRSRRSTMRPTTYYDPTSTVDGDGRILTPSEILKLEKERNSSRSSLVSRTGFPTTPQTAGPETLAPSDSSREPSRGSRQTDSTGGSTTSSGLQAPVEQKVKKRGSRFFSFFGGGRSRSESNLAALASDPFASSPPKLSPPSGNQPRTRTPSTPGGLRTPTPSSPASSSLKVPTTPTMTPVPDRRASWVPATSSPLAKRRFAPTLPSAVDEGGRTESMAGPPTARSILHAPGSVSPQEAFGAVTPKRNVTTPGRFQDPSGPSFAAAVADPEGSYALPRVAHAADLDVESITHPDDPPVAPIPMSREAAYVRDQYAAATAATQASRGQPDAGAAPRRQGGDVFGPPLVPATAKQPRSRQSVGPRVVLGPDQQAQNGISTAPQAPSTSPPPPLYPSRRTPSALPGHMQQSSESMASVRSEPRWSFLKSTGFLPEASKAEPPSPSGTARLAYDESSQGHGRHRSSLASASDIPPVPPLPPSIPFPVTAPAVPGVQGVPRLVRSASNAGATPLSIPNSLPVTPDSPRSPSSPLQYAHQRKPRPVLHIDIPNKVTVAPRVLPSVPGTADTVTAVQKPFPEADADRTAVEHPADANAGYAGVLLYSRLPRA</sequence>
<reference evidence="2 3" key="1">
    <citation type="submission" date="2023-08" db="EMBL/GenBank/DDBJ databases">
        <title>Annotated Genome Sequence of Vanrija albida AlHP1.</title>
        <authorList>
            <person name="Herzog R."/>
        </authorList>
    </citation>
    <scope>NUCLEOTIDE SEQUENCE [LARGE SCALE GENOMIC DNA]</scope>
    <source>
        <strain evidence="2 3">AlHP1</strain>
    </source>
</reference>
<evidence type="ECO:0000256" key="1">
    <source>
        <dbReference type="SAM" id="MobiDB-lite"/>
    </source>
</evidence>
<protein>
    <submittedName>
        <fullName evidence="2">Uncharacterized protein</fullName>
    </submittedName>
</protein>
<dbReference type="Proteomes" id="UP001565368">
    <property type="component" value="Unassembled WGS sequence"/>
</dbReference>
<feature type="region of interest" description="Disordered" evidence="1">
    <location>
        <begin position="668"/>
        <end position="700"/>
    </location>
</feature>
<dbReference type="RefSeq" id="XP_069206440.1">
    <property type="nucleotide sequence ID" value="XM_069356599.1"/>
</dbReference>
<dbReference type="EMBL" id="JBBXJM010000006">
    <property type="protein sequence ID" value="KAL1406496.1"/>
    <property type="molecule type" value="Genomic_DNA"/>
</dbReference>
<evidence type="ECO:0000313" key="3">
    <source>
        <dbReference type="Proteomes" id="UP001565368"/>
    </source>
</evidence>
<feature type="compositionally biased region" description="Polar residues" evidence="1">
    <location>
        <begin position="569"/>
        <end position="578"/>
    </location>
</feature>
<feature type="region of interest" description="Disordered" evidence="1">
    <location>
        <begin position="158"/>
        <end position="266"/>
    </location>
</feature>
<name>A0ABR3PVL4_9TREE</name>
<feature type="compositionally biased region" description="Polar residues" evidence="1">
    <location>
        <begin position="207"/>
        <end position="225"/>
    </location>
</feature>